<dbReference type="STRING" id="29172.A0A0D8XJV9"/>
<dbReference type="SUPFAM" id="SSF49785">
    <property type="entry name" value="Galactose-binding domain-like"/>
    <property type="match status" value="2"/>
</dbReference>
<dbReference type="GO" id="GO:0008344">
    <property type="term" value="P:adult locomotory behavior"/>
    <property type="evidence" value="ECO:0007669"/>
    <property type="project" value="TreeGrafter"/>
</dbReference>
<dbReference type="Proteomes" id="UP000053766">
    <property type="component" value="Unassembled WGS sequence"/>
</dbReference>
<dbReference type="Pfam" id="PF00754">
    <property type="entry name" value="F5_F8_type_C"/>
    <property type="match status" value="1"/>
</dbReference>
<dbReference type="Gene3D" id="2.60.120.260">
    <property type="entry name" value="Galactose-binding domain-like"/>
    <property type="match status" value="2"/>
</dbReference>
<dbReference type="GO" id="GO:0050804">
    <property type="term" value="P:modulation of chemical synaptic transmission"/>
    <property type="evidence" value="ECO:0007669"/>
    <property type="project" value="TreeGrafter"/>
</dbReference>
<dbReference type="PANTHER" id="PTHR46306:SF1">
    <property type="entry name" value="BTB_POZ DOMAIN-CONTAINING PROTEIN 9"/>
    <property type="match status" value="1"/>
</dbReference>
<dbReference type="InterPro" id="IPR011705">
    <property type="entry name" value="BACK"/>
</dbReference>
<dbReference type="SUPFAM" id="SSF54695">
    <property type="entry name" value="POZ domain"/>
    <property type="match status" value="1"/>
</dbReference>
<dbReference type="Gene3D" id="1.25.40.420">
    <property type="match status" value="1"/>
</dbReference>
<dbReference type="Gene3D" id="3.30.710.10">
    <property type="entry name" value="Potassium Channel Kv1.1, Chain A"/>
    <property type="match status" value="1"/>
</dbReference>
<dbReference type="GO" id="GO:0048512">
    <property type="term" value="P:circadian behavior"/>
    <property type="evidence" value="ECO:0007669"/>
    <property type="project" value="TreeGrafter"/>
</dbReference>
<reference evidence="3" key="2">
    <citation type="journal article" date="2016" name="Sci. Rep.">
        <title>Dictyocaulus viviparus genome, variome and transcriptome elucidate lungworm biology and support future intervention.</title>
        <authorList>
            <person name="McNulty S.N."/>
            <person name="Strube C."/>
            <person name="Rosa B.A."/>
            <person name="Martin J.C."/>
            <person name="Tyagi R."/>
            <person name="Choi Y.J."/>
            <person name="Wang Q."/>
            <person name="Hallsworth Pepin K."/>
            <person name="Zhang X."/>
            <person name="Ozersky P."/>
            <person name="Wilson R.K."/>
            <person name="Sternberg P.W."/>
            <person name="Gasser R.B."/>
            <person name="Mitreva M."/>
        </authorList>
    </citation>
    <scope>NUCLEOTIDE SEQUENCE [LARGE SCALE GENOMIC DNA]</scope>
    <source>
        <strain evidence="3">HannoverDv2000</strain>
    </source>
</reference>
<feature type="domain" description="BTB" evidence="1">
    <location>
        <begin position="74"/>
        <end position="141"/>
    </location>
</feature>
<name>A0A0D8XJV9_DICVI</name>
<dbReference type="PROSITE" id="PS50097">
    <property type="entry name" value="BTB"/>
    <property type="match status" value="1"/>
</dbReference>
<gene>
    <name evidence="2" type="ORF">DICVIV_09957</name>
</gene>
<dbReference type="InterPro" id="IPR000210">
    <property type="entry name" value="BTB/POZ_dom"/>
</dbReference>
<dbReference type="InterPro" id="IPR000421">
    <property type="entry name" value="FA58C"/>
</dbReference>
<evidence type="ECO:0000313" key="3">
    <source>
        <dbReference type="Proteomes" id="UP000053766"/>
    </source>
</evidence>
<dbReference type="FunFam" id="1.25.40.420:FF:000005">
    <property type="entry name" value="BTB/POZ domain-containing protein 9"/>
    <property type="match status" value="1"/>
</dbReference>
<accession>A0A0D8XJV9</accession>
<evidence type="ECO:0000313" key="2">
    <source>
        <dbReference type="EMBL" id="KJH44027.1"/>
    </source>
</evidence>
<dbReference type="InterPro" id="IPR011333">
    <property type="entry name" value="SKP1/BTB/POZ_sf"/>
</dbReference>
<organism evidence="2 3">
    <name type="scientific">Dictyocaulus viviparus</name>
    <name type="common">Bovine lungworm</name>
    <dbReference type="NCBI Taxonomy" id="29172"/>
    <lineage>
        <taxon>Eukaryota</taxon>
        <taxon>Metazoa</taxon>
        <taxon>Ecdysozoa</taxon>
        <taxon>Nematoda</taxon>
        <taxon>Chromadorea</taxon>
        <taxon>Rhabditida</taxon>
        <taxon>Rhabditina</taxon>
        <taxon>Rhabditomorpha</taxon>
        <taxon>Strongyloidea</taxon>
        <taxon>Metastrongylidae</taxon>
        <taxon>Dictyocaulus</taxon>
    </lineage>
</organism>
<dbReference type="SMART" id="SM00875">
    <property type="entry name" value="BACK"/>
    <property type="match status" value="1"/>
</dbReference>
<dbReference type="CDD" id="cd18287">
    <property type="entry name" value="BTB_POZ_BTBD9"/>
    <property type="match status" value="1"/>
</dbReference>
<dbReference type="InterPro" id="IPR052407">
    <property type="entry name" value="BTB_POZ_domain_cont_9"/>
</dbReference>
<sequence length="598" mass="68324">MSDSQLATLRLPPFGLIENSDGGDIFKPNCFPFFLFLYVSLKCDVAKSSYSGEIDHTGFLSDNIGSLFMNQDFSDVIFVVEGEKFPAHKVLLAARSEYFRAMLYGGMKESDEGVIVLEETNVFAFRILLRYIYTAKLTLLEYKEEQVMEILGLAHKYGFVELQNAIADYLKAILNNKNLCTIFNISQLYFLNDLTEYCLVFADQNATEVLNTQGFLQLSLNAVTQLIARDSFCASEIDIFCAICEWVKIRPEMQAAAVEMLMKCLRLSLISQRDLLNIVRPSGLFAPDTILDAIEEQDRKRTTDLTHRGFLTPNTNIATAQLGAIVISGELPSVLLNETVVPPDGDRSLTRHAIGDDEGIVVQLGRPYIINKITLLLWDRETRMYSYYVEVSVDRHDWVRVIDHTKYLCRSRQSLYFEARVVRYIRIVGTHNSQSNRMFHLVGIEASHSSDEFNIDPKTTLLIPTTNVATIENNALVIEGVSRCRNALLNGQNSDYDWDNGYTCHQLNSGAITIQLPQPYLINTMRLLLWDRDDRYYSYYVEVSVDQINWTKVIDRRTKQCRYCLPMVCMKMEDSTPKIYRSGNMNVILIGPLMKFLE</sequence>
<dbReference type="Pfam" id="PF00651">
    <property type="entry name" value="BTB"/>
    <property type="match status" value="1"/>
</dbReference>
<proteinExistence type="predicted"/>
<dbReference type="OrthoDB" id="9997739at2759"/>
<protein>
    <submittedName>
        <fullName evidence="2">BTB/POZ domain protein</fullName>
    </submittedName>
</protein>
<dbReference type="SMART" id="SM00225">
    <property type="entry name" value="BTB"/>
    <property type="match status" value="1"/>
</dbReference>
<dbReference type="AlphaFoldDB" id="A0A0D8XJV9"/>
<evidence type="ECO:0000259" key="1">
    <source>
        <dbReference type="PROSITE" id="PS50097"/>
    </source>
</evidence>
<keyword evidence="3" id="KW-1185">Reference proteome</keyword>
<dbReference type="PANTHER" id="PTHR46306">
    <property type="entry name" value="BTB/POZ DOMAIN-CONTAINING PROTEIN 9"/>
    <property type="match status" value="1"/>
</dbReference>
<dbReference type="Pfam" id="PF07707">
    <property type="entry name" value="BACK"/>
    <property type="match status" value="1"/>
</dbReference>
<reference evidence="2 3" key="1">
    <citation type="submission" date="2013-11" db="EMBL/GenBank/DDBJ databases">
        <title>Draft genome of the bovine lungworm Dictyocaulus viviparus.</title>
        <authorList>
            <person name="Mitreva M."/>
        </authorList>
    </citation>
    <scope>NUCLEOTIDE SEQUENCE [LARGE SCALE GENOMIC DNA]</scope>
    <source>
        <strain evidence="2 3">HannoverDv2000</strain>
    </source>
</reference>
<dbReference type="EMBL" id="KN716506">
    <property type="protein sequence ID" value="KJH44027.1"/>
    <property type="molecule type" value="Genomic_DNA"/>
</dbReference>
<dbReference type="GO" id="GO:0005737">
    <property type="term" value="C:cytoplasm"/>
    <property type="evidence" value="ECO:0007669"/>
    <property type="project" value="TreeGrafter"/>
</dbReference>
<dbReference type="InterPro" id="IPR008979">
    <property type="entry name" value="Galactose-bd-like_sf"/>
</dbReference>